<name>A0A1V3C0S5_9ACTN</name>
<dbReference type="AlphaFoldDB" id="A0A1V3C0S5"/>
<dbReference type="Gene3D" id="3.10.450.50">
    <property type="match status" value="1"/>
</dbReference>
<dbReference type="Proteomes" id="UP000189004">
    <property type="component" value="Unassembled WGS sequence"/>
</dbReference>
<reference evidence="3" key="1">
    <citation type="submission" date="2016-08" db="EMBL/GenBank/DDBJ databases">
        <authorList>
            <person name="Tokovenko B."/>
            <person name="Kalinowski J."/>
        </authorList>
    </citation>
    <scope>NUCLEOTIDE SEQUENCE [LARGE SCALE GENOMIC DNA]</scope>
    <source>
        <strain evidence="3">UTMC102</strain>
    </source>
</reference>
<evidence type="ECO:0000313" key="2">
    <source>
        <dbReference type="EMBL" id="OOC54079.1"/>
    </source>
</evidence>
<dbReference type="STRING" id="501010.NOSIN_09885"/>
<protein>
    <submittedName>
        <fullName evidence="2">Polyketide cyclase</fullName>
    </submittedName>
</protein>
<sequence length="239" mass="26517">MSAPTQSRPGFDVDRYTRAVEASDADALVSQYSDDAEMEMIDRRTPPSAPTVLHGRDEIGEAVRDLCSREMTHEVLQSVADDKHVAYTERCTYPDGNEVLSMTMLDLRDGRIVHQSTVQAWDEEARAMESARFAPVPEREQADHENLEAATVGGQTVVRLELEPGWRWSEHAKPFQGTDSCMMTHCGYIVSGTLCCRMDDGTEKEFHTGEVAFVPAGHDAWVVGDETATVIDWRAANPG</sequence>
<gene>
    <name evidence="2" type="ORF">NOSIN_09885</name>
</gene>
<dbReference type="SUPFAM" id="SSF54427">
    <property type="entry name" value="NTF2-like"/>
    <property type="match status" value="1"/>
</dbReference>
<comment type="caution">
    <text evidence="2">The sequence shown here is derived from an EMBL/GenBank/DDBJ whole genome shotgun (WGS) entry which is preliminary data.</text>
</comment>
<dbReference type="InterPro" id="IPR014710">
    <property type="entry name" value="RmlC-like_jellyroll"/>
</dbReference>
<proteinExistence type="predicted"/>
<dbReference type="Gene3D" id="2.60.120.10">
    <property type="entry name" value="Jelly Rolls"/>
    <property type="match status" value="1"/>
</dbReference>
<dbReference type="CDD" id="cd06990">
    <property type="entry name" value="cupin_DUF861"/>
    <property type="match status" value="1"/>
</dbReference>
<keyword evidence="3" id="KW-1185">Reference proteome</keyword>
<dbReference type="SUPFAM" id="SSF51182">
    <property type="entry name" value="RmlC-like cupins"/>
    <property type="match status" value="1"/>
</dbReference>
<feature type="domain" description="SnoaL-like" evidence="1">
    <location>
        <begin position="13"/>
        <end position="114"/>
    </location>
</feature>
<evidence type="ECO:0000313" key="3">
    <source>
        <dbReference type="Proteomes" id="UP000189004"/>
    </source>
</evidence>
<dbReference type="OrthoDB" id="161242at2"/>
<dbReference type="InterPro" id="IPR011051">
    <property type="entry name" value="RmlC_Cupin_sf"/>
</dbReference>
<dbReference type="InterPro" id="IPR032710">
    <property type="entry name" value="NTF2-like_dom_sf"/>
</dbReference>
<dbReference type="RefSeq" id="WP_077690472.1">
    <property type="nucleotide sequence ID" value="NZ_MCOK01000001.1"/>
</dbReference>
<dbReference type="Pfam" id="PF12680">
    <property type="entry name" value="SnoaL_2"/>
    <property type="match status" value="1"/>
</dbReference>
<organism evidence="2 3">
    <name type="scientific">Nocardiopsis sinuspersici</name>
    <dbReference type="NCBI Taxonomy" id="501010"/>
    <lineage>
        <taxon>Bacteria</taxon>
        <taxon>Bacillati</taxon>
        <taxon>Actinomycetota</taxon>
        <taxon>Actinomycetes</taxon>
        <taxon>Streptosporangiales</taxon>
        <taxon>Nocardiopsidaceae</taxon>
        <taxon>Nocardiopsis</taxon>
    </lineage>
</organism>
<dbReference type="EMBL" id="MCOK01000001">
    <property type="protein sequence ID" value="OOC54079.1"/>
    <property type="molecule type" value="Genomic_DNA"/>
</dbReference>
<dbReference type="InterPro" id="IPR037401">
    <property type="entry name" value="SnoaL-like"/>
</dbReference>
<evidence type="ECO:0000259" key="1">
    <source>
        <dbReference type="Pfam" id="PF12680"/>
    </source>
</evidence>
<accession>A0A1V3C0S5</accession>